<protein>
    <submittedName>
        <fullName evidence="12">Mur ligase family protein</fullName>
    </submittedName>
</protein>
<dbReference type="PANTHER" id="PTHR43445:SF5">
    <property type="entry name" value="UDP-N-ACETYLMURAMATE--L-ALANYL-GAMMA-D-GLUTAMYL-MESO-2,6-DIAMINOHEPTANDIOATE LIGASE"/>
    <property type="match status" value="1"/>
</dbReference>
<evidence type="ECO:0000259" key="11">
    <source>
        <dbReference type="Pfam" id="PF08245"/>
    </source>
</evidence>
<dbReference type="Gene3D" id="3.90.190.20">
    <property type="entry name" value="Mur ligase, C-terminal domain"/>
    <property type="match status" value="1"/>
</dbReference>
<dbReference type="Proteomes" id="UP001500454">
    <property type="component" value="Unassembled WGS sequence"/>
</dbReference>
<dbReference type="SUPFAM" id="SSF51984">
    <property type="entry name" value="MurCD N-terminal domain"/>
    <property type="match status" value="1"/>
</dbReference>
<comment type="caution">
    <text evidence="12">The sequence shown here is derived from an EMBL/GenBank/DDBJ whole genome shotgun (WGS) entry which is preliminary data.</text>
</comment>
<dbReference type="Pfam" id="PF01225">
    <property type="entry name" value="Mur_ligase"/>
    <property type="match status" value="1"/>
</dbReference>
<evidence type="ECO:0000256" key="7">
    <source>
        <dbReference type="ARBA" id="ARBA00023306"/>
    </source>
</evidence>
<proteinExistence type="predicted"/>
<evidence type="ECO:0000256" key="6">
    <source>
        <dbReference type="ARBA" id="ARBA00022984"/>
    </source>
</evidence>
<evidence type="ECO:0000256" key="2">
    <source>
        <dbReference type="ARBA" id="ARBA00022618"/>
    </source>
</evidence>
<feature type="domain" description="Mur ligase N-terminal catalytic" evidence="9">
    <location>
        <begin position="9"/>
        <end position="108"/>
    </location>
</feature>
<keyword evidence="7" id="KW-0131">Cell cycle</keyword>
<dbReference type="RefSeq" id="WP_345224454.1">
    <property type="nucleotide sequence ID" value="NZ_BAABHA010000007.1"/>
</dbReference>
<dbReference type="Gene3D" id="3.40.50.720">
    <property type="entry name" value="NAD(P)-binding Rossmann-like Domain"/>
    <property type="match status" value="1"/>
</dbReference>
<evidence type="ECO:0000256" key="1">
    <source>
        <dbReference type="ARBA" id="ARBA00022598"/>
    </source>
</evidence>
<feature type="domain" description="Mur ligase central" evidence="11">
    <location>
        <begin position="114"/>
        <end position="287"/>
    </location>
</feature>
<dbReference type="InterPro" id="IPR036565">
    <property type="entry name" value="Mur-like_cat_sf"/>
</dbReference>
<evidence type="ECO:0000259" key="9">
    <source>
        <dbReference type="Pfam" id="PF01225"/>
    </source>
</evidence>
<feature type="domain" description="Mur ligase C-terminal" evidence="10">
    <location>
        <begin position="313"/>
        <end position="442"/>
    </location>
</feature>
<keyword evidence="6" id="KW-0573">Peptidoglycan synthesis</keyword>
<evidence type="ECO:0000259" key="10">
    <source>
        <dbReference type="Pfam" id="PF02875"/>
    </source>
</evidence>
<dbReference type="InterPro" id="IPR050061">
    <property type="entry name" value="MurCDEF_pg_biosynth"/>
</dbReference>
<accession>A0ABP8J1G7</accession>
<dbReference type="GO" id="GO:0016874">
    <property type="term" value="F:ligase activity"/>
    <property type="evidence" value="ECO:0007669"/>
    <property type="project" value="UniProtKB-KW"/>
</dbReference>
<keyword evidence="5" id="KW-0133">Cell shape</keyword>
<keyword evidence="4" id="KW-0067">ATP-binding</keyword>
<keyword evidence="13" id="KW-1185">Reference proteome</keyword>
<dbReference type="Gene3D" id="3.40.1190.10">
    <property type="entry name" value="Mur-like, catalytic domain"/>
    <property type="match status" value="1"/>
</dbReference>
<evidence type="ECO:0000313" key="12">
    <source>
        <dbReference type="EMBL" id="GAA4382987.1"/>
    </source>
</evidence>
<keyword evidence="1 12" id="KW-0436">Ligase</keyword>
<dbReference type="PANTHER" id="PTHR43445">
    <property type="entry name" value="UDP-N-ACETYLMURAMATE--L-ALANINE LIGASE-RELATED"/>
    <property type="match status" value="1"/>
</dbReference>
<evidence type="ECO:0000256" key="3">
    <source>
        <dbReference type="ARBA" id="ARBA00022741"/>
    </source>
</evidence>
<reference evidence="13" key="1">
    <citation type="journal article" date="2019" name="Int. J. Syst. Evol. Microbiol.">
        <title>The Global Catalogue of Microorganisms (GCM) 10K type strain sequencing project: providing services to taxonomists for standard genome sequencing and annotation.</title>
        <authorList>
            <consortium name="The Broad Institute Genomics Platform"/>
            <consortium name="The Broad Institute Genome Sequencing Center for Infectious Disease"/>
            <person name="Wu L."/>
            <person name="Ma J."/>
        </authorList>
    </citation>
    <scope>NUCLEOTIDE SEQUENCE [LARGE SCALE GENOMIC DNA]</scope>
    <source>
        <strain evidence="13">JCM 17924</strain>
    </source>
</reference>
<evidence type="ECO:0000256" key="5">
    <source>
        <dbReference type="ARBA" id="ARBA00022960"/>
    </source>
</evidence>
<name>A0ABP8J1G7_9BACT</name>
<evidence type="ECO:0000313" key="13">
    <source>
        <dbReference type="Proteomes" id="UP001500454"/>
    </source>
</evidence>
<keyword evidence="8" id="KW-0961">Cell wall biogenesis/degradation</keyword>
<gene>
    <name evidence="12" type="ORF">GCM10023186_23780</name>
</gene>
<dbReference type="EMBL" id="BAABHA010000007">
    <property type="protein sequence ID" value="GAA4382987.1"/>
    <property type="molecule type" value="Genomic_DNA"/>
</dbReference>
<dbReference type="SUPFAM" id="SSF53623">
    <property type="entry name" value="MurD-like peptide ligases, catalytic domain"/>
    <property type="match status" value="1"/>
</dbReference>
<dbReference type="InterPro" id="IPR000713">
    <property type="entry name" value="Mur_ligase_N"/>
</dbReference>
<keyword evidence="2" id="KW-0132">Cell division</keyword>
<evidence type="ECO:0000256" key="4">
    <source>
        <dbReference type="ARBA" id="ARBA00022840"/>
    </source>
</evidence>
<dbReference type="Pfam" id="PF02875">
    <property type="entry name" value="Mur_ligase_C"/>
    <property type="match status" value="1"/>
</dbReference>
<dbReference type="Pfam" id="PF08245">
    <property type="entry name" value="Mur_ligase_M"/>
    <property type="match status" value="1"/>
</dbReference>
<keyword evidence="3" id="KW-0547">Nucleotide-binding</keyword>
<dbReference type="InterPro" id="IPR004101">
    <property type="entry name" value="Mur_ligase_C"/>
</dbReference>
<organism evidence="12 13">
    <name type="scientific">Hymenobacter koreensis</name>
    <dbReference type="NCBI Taxonomy" id="1084523"/>
    <lineage>
        <taxon>Bacteria</taxon>
        <taxon>Pseudomonadati</taxon>
        <taxon>Bacteroidota</taxon>
        <taxon>Cytophagia</taxon>
        <taxon>Cytophagales</taxon>
        <taxon>Hymenobacteraceae</taxon>
        <taxon>Hymenobacter</taxon>
    </lineage>
</organism>
<evidence type="ECO:0000256" key="8">
    <source>
        <dbReference type="ARBA" id="ARBA00023316"/>
    </source>
</evidence>
<dbReference type="InterPro" id="IPR036615">
    <property type="entry name" value="Mur_ligase_C_dom_sf"/>
</dbReference>
<dbReference type="SUPFAM" id="SSF53244">
    <property type="entry name" value="MurD-like peptide ligases, peptide-binding domain"/>
    <property type="match status" value="1"/>
</dbReference>
<sequence>MAQPSYRRVHLIAVGGSIMHNLALALHRQGVHVTGSDDEIFDPARTRLAAAGLLPAAEGWNADSITADLDAVIVGMHARPDNPELHRAQELGLRIFSFPEFIYEASKDKQRIVIGGSHGKTSITSLILHVLRHHGRDFDYAVGAQLEGFDLMVKLTDSAPIIIIEGDEYLSSPVDRRPKFHLYQHHIGVISGISWDHINVFPTEENYREQFAIFARMTPKAGALIFDRDDEQAQLVSVPSNEDVKYIPYGPHEHVIKNGVTSLVTKKDEVVPIQVFGEHNLRNISAAKEVCKLLGIKGKDFYEAVATFKGAARRLELLRQSDTSVVYKDFAHAPSKLKATANALKQQFPKRKLVACLELHTFSSLNPAFLPQYEGTFDAPDVAVVYFNPHVLEHKRLPPLSPAQVAAAFQRPDVQVFTDSKQLAAFLQQQDWQNANLLMMSSGTFDGLDLSKLAAQVTEA</sequence>
<dbReference type="InterPro" id="IPR013221">
    <property type="entry name" value="Mur_ligase_cen"/>
</dbReference>